<dbReference type="AlphaFoldDB" id="A0A644THV6"/>
<dbReference type="GO" id="GO:0006508">
    <property type="term" value="P:proteolysis"/>
    <property type="evidence" value="ECO:0007669"/>
    <property type="project" value="UniProtKB-KW"/>
</dbReference>
<dbReference type="Gene3D" id="3.40.710.10">
    <property type="entry name" value="DD-peptidase/beta-lactamase superfamily"/>
    <property type="match status" value="1"/>
</dbReference>
<dbReference type="Pfam" id="PF03717">
    <property type="entry name" value="PBP_dimer"/>
    <property type="match status" value="1"/>
</dbReference>
<dbReference type="Gene3D" id="3.90.1310.10">
    <property type="entry name" value="Penicillin-binding protein 2a (Domain 2)"/>
    <property type="match status" value="1"/>
</dbReference>
<evidence type="ECO:0000256" key="5">
    <source>
        <dbReference type="ARBA" id="ARBA00022670"/>
    </source>
</evidence>
<dbReference type="GO" id="GO:0005886">
    <property type="term" value="C:plasma membrane"/>
    <property type="evidence" value="ECO:0007669"/>
    <property type="project" value="UniProtKB-SubCell"/>
</dbReference>
<dbReference type="Gene3D" id="3.30.1390.30">
    <property type="entry name" value="Penicillin-binding protein 2a, domain 3"/>
    <property type="match status" value="1"/>
</dbReference>
<keyword evidence="10 13" id="KW-1133">Transmembrane helix</keyword>
<evidence type="ECO:0000256" key="9">
    <source>
        <dbReference type="ARBA" id="ARBA00022984"/>
    </source>
</evidence>
<comment type="subcellular location">
    <subcellularLocation>
        <location evidence="2">Cell membrane</location>
    </subcellularLocation>
    <subcellularLocation>
        <location evidence="1">Membrane</location>
        <topology evidence="1">Single-pass membrane protein</topology>
    </subcellularLocation>
</comment>
<keyword evidence="6 13" id="KW-0812">Transmembrane</keyword>
<evidence type="ECO:0000259" key="14">
    <source>
        <dbReference type="Pfam" id="PF00905"/>
    </source>
</evidence>
<evidence type="ECO:0000256" key="13">
    <source>
        <dbReference type="SAM" id="Phobius"/>
    </source>
</evidence>
<evidence type="ECO:0000256" key="12">
    <source>
        <dbReference type="ARBA" id="ARBA00023316"/>
    </source>
</evidence>
<organism evidence="16">
    <name type="scientific">bioreactor metagenome</name>
    <dbReference type="NCBI Taxonomy" id="1076179"/>
    <lineage>
        <taxon>unclassified sequences</taxon>
        <taxon>metagenomes</taxon>
        <taxon>ecological metagenomes</taxon>
    </lineage>
</organism>
<evidence type="ECO:0000256" key="10">
    <source>
        <dbReference type="ARBA" id="ARBA00022989"/>
    </source>
</evidence>
<comment type="caution">
    <text evidence="16">The sequence shown here is derived from an EMBL/GenBank/DDBJ whole genome shotgun (WGS) entry which is preliminary data.</text>
</comment>
<dbReference type="PANTHER" id="PTHR30627">
    <property type="entry name" value="PEPTIDOGLYCAN D,D-TRANSPEPTIDASE"/>
    <property type="match status" value="1"/>
</dbReference>
<dbReference type="InterPro" id="IPR012338">
    <property type="entry name" value="Beta-lactam/transpept-like"/>
</dbReference>
<evidence type="ECO:0000259" key="15">
    <source>
        <dbReference type="Pfam" id="PF03717"/>
    </source>
</evidence>
<dbReference type="EMBL" id="VSSQ01000032">
    <property type="protein sequence ID" value="MPL66470.1"/>
    <property type="molecule type" value="Genomic_DNA"/>
</dbReference>
<dbReference type="GO" id="GO:0009252">
    <property type="term" value="P:peptidoglycan biosynthetic process"/>
    <property type="evidence" value="ECO:0007669"/>
    <property type="project" value="UniProtKB-KW"/>
</dbReference>
<dbReference type="InterPro" id="IPR001460">
    <property type="entry name" value="PCN-bd_Tpept"/>
</dbReference>
<keyword evidence="8" id="KW-0133">Cell shape</keyword>
<keyword evidence="5" id="KW-0645">Protease</keyword>
<evidence type="ECO:0000256" key="2">
    <source>
        <dbReference type="ARBA" id="ARBA00004236"/>
    </source>
</evidence>
<dbReference type="GO" id="GO:0009002">
    <property type="term" value="F:serine-type D-Ala-D-Ala carboxypeptidase activity"/>
    <property type="evidence" value="ECO:0007669"/>
    <property type="project" value="UniProtKB-EC"/>
</dbReference>
<feature type="domain" description="Penicillin-binding protein dimerisation" evidence="15">
    <location>
        <begin position="53"/>
        <end position="222"/>
    </location>
</feature>
<evidence type="ECO:0000256" key="7">
    <source>
        <dbReference type="ARBA" id="ARBA00022801"/>
    </source>
</evidence>
<evidence type="ECO:0000256" key="4">
    <source>
        <dbReference type="ARBA" id="ARBA00022519"/>
    </source>
</evidence>
<evidence type="ECO:0000256" key="8">
    <source>
        <dbReference type="ARBA" id="ARBA00022960"/>
    </source>
</evidence>
<keyword evidence="7 16" id="KW-0378">Hydrolase</keyword>
<dbReference type="NCBIfam" id="TIGR03423">
    <property type="entry name" value="pbp2_mrdA"/>
    <property type="match status" value="1"/>
</dbReference>
<dbReference type="SUPFAM" id="SSF56601">
    <property type="entry name" value="beta-lactamase/transpeptidase-like"/>
    <property type="match status" value="1"/>
</dbReference>
<dbReference type="Pfam" id="PF00905">
    <property type="entry name" value="Transpeptidase"/>
    <property type="match status" value="1"/>
</dbReference>
<keyword evidence="4" id="KW-0997">Cell inner membrane</keyword>
<evidence type="ECO:0000256" key="1">
    <source>
        <dbReference type="ARBA" id="ARBA00004167"/>
    </source>
</evidence>
<gene>
    <name evidence="16" type="primary">mrdA_5</name>
    <name evidence="16" type="ORF">SDC9_12148</name>
</gene>
<keyword evidence="9" id="KW-0573">Peptidoglycan synthesis</keyword>
<dbReference type="GO" id="GO:0008360">
    <property type="term" value="P:regulation of cell shape"/>
    <property type="evidence" value="ECO:0007669"/>
    <property type="project" value="UniProtKB-KW"/>
</dbReference>
<dbReference type="SUPFAM" id="SSF56519">
    <property type="entry name" value="Penicillin binding protein dimerisation domain"/>
    <property type="match status" value="1"/>
</dbReference>
<sequence length="618" mass="68403">MGFSGDDKTRIVVLKALVLLLGLLYGIRLFSLQIIRGTEFEAKANRYAIQSVKIPAARGEIYDRTNTIPFVTNDEAFSVEIVPAELPASKREQVFERLAEILNLKLTEIRRKIPASYYHLYQRIAISSSASYLAITKIAEHKEDFPGVYWNSRPIRRYLDIGSLSHVLGYVGEIGRDEYKLLYNKGYSSDDVIGKTGIEKFYDGTLKGQDGFLRKTVDVKGKGLAGEAERLEAPIPGKKLVLTIDAAIQKTAEKALGNRMGSVIVLKPNTGEILAMVSYPWYDPSIFSSSNSGEEYLKLLNDPNKPLLNRAIQSSYPPASTFKTVLSTAILEEKAISPNTTITCRGFMEYGGRTWNCWVHSPGHGPVNLQQALAHSCDIYYWTVGRDNLGVEKIISYAGDYGYGKPTGIDIPGENAGFIPTPRWKEESYRERWNPGDTMNISIGQGYLLATPIQVANMMAMVVNDGVVYRPHVVKEIRDGETGALIQSSRPEILTDSSISASTFKTLREDLRSVISYGSARVPVSTKAVLVAGKTGTAEIGLKDRWHSWFAAFGPYDAKPEEQVVVVTMVEASNPWEWWAPYASNLIFQSIFAGQDAEAAAKTLGLSLEGQHLRGRAE</sequence>
<accession>A0A644THV6</accession>
<evidence type="ECO:0000256" key="3">
    <source>
        <dbReference type="ARBA" id="ARBA00022475"/>
    </source>
</evidence>
<dbReference type="PANTHER" id="PTHR30627:SF2">
    <property type="entry name" value="PEPTIDOGLYCAN D,D-TRANSPEPTIDASE MRDA"/>
    <property type="match status" value="1"/>
</dbReference>
<feature type="transmembrane region" description="Helical" evidence="13">
    <location>
        <begin position="12"/>
        <end position="30"/>
    </location>
</feature>
<keyword evidence="3" id="KW-1003">Cell membrane</keyword>
<dbReference type="EC" id="3.4.16.4" evidence="16"/>
<proteinExistence type="predicted"/>
<keyword evidence="16" id="KW-0121">Carboxypeptidase</keyword>
<evidence type="ECO:0000256" key="11">
    <source>
        <dbReference type="ARBA" id="ARBA00023136"/>
    </source>
</evidence>
<dbReference type="InterPro" id="IPR050515">
    <property type="entry name" value="Beta-lactam/transpept"/>
</dbReference>
<dbReference type="GO" id="GO:0071972">
    <property type="term" value="F:peptidoglycan L,D-transpeptidase activity"/>
    <property type="evidence" value="ECO:0007669"/>
    <property type="project" value="TreeGrafter"/>
</dbReference>
<keyword evidence="11 13" id="KW-0472">Membrane</keyword>
<protein>
    <submittedName>
        <fullName evidence="16">Peptidoglycan D,D-transpeptidase MrdA</fullName>
        <ecNumber evidence="16">3.4.16.4</ecNumber>
    </submittedName>
</protein>
<evidence type="ECO:0000313" key="16">
    <source>
        <dbReference type="EMBL" id="MPL66470.1"/>
    </source>
</evidence>
<dbReference type="InterPro" id="IPR005311">
    <property type="entry name" value="PBP_dimer"/>
</dbReference>
<dbReference type="InterPro" id="IPR036138">
    <property type="entry name" value="PBP_dimer_sf"/>
</dbReference>
<dbReference type="GO" id="GO:0008658">
    <property type="term" value="F:penicillin binding"/>
    <property type="evidence" value="ECO:0007669"/>
    <property type="project" value="InterPro"/>
</dbReference>
<keyword evidence="12" id="KW-0961">Cell wall biogenesis/degradation</keyword>
<reference evidence="16" key="1">
    <citation type="submission" date="2019-08" db="EMBL/GenBank/DDBJ databases">
        <authorList>
            <person name="Kucharzyk K."/>
            <person name="Murdoch R.W."/>
            <person name="Higgins S."/>
            <person name="Loffler F."/>
        </authorList>
    </citation>
    <scope>NUCLEOTIDE SEQUENCE</scope>
</reference>
<dbReference type="InterPro" id="IPR017790">
    <property type="entry name" value="Penicillin-binding_protein_2"/>
</dbReference>
<dbReference type="GO" id="GO:0071555">
    <property type="term" value="P:cell wall organization"/>
    <property type="evidence" value="ECO:0007669"/>
    <property type="project" value="UniProtKB-KW"/>
</dbReference>
<feature type="domain" description="Penicillin-binding protein transpeptidase" evidence="14">
    <location>
        <begin position="261"/>
        <end position="577"/>
    </location>
</feature>
<name>A0A644THV6_9ZZZZ</name>
<evidence type="ECO:0000256" key="6">
    <source>
        <dbReference type="ARBA" id="ARBA00022692"/>
    </source>
</evidence>